<keyword evidence="1" id="KW-0732">Signal</keyword>
<dbReference type="InterPro" id="IPR002160">
    <property type="entry name" value="Prot_inh_Kunz-lg"/>
</dbReference>
<dbReference type="PANTHER" id="PTHR33107">
    <property type="entry name" value="KUNITZ TRYPSIN INHIBITOR 2"/>
    <property type="match status" value="1"/>
</dbReference>
<keyword evidence="3" id="KW-1185">Reference proteome</keyword>
<dbReference type="OrthoDB" id="835362at2759"/>
<evidence type="ECO:0000313" key="2">
    <source>
        <dbReference type="EMBL" id="KAG6739020.1"/>
    </source>
</evidence>
<dbReference type="Pfam" id="PF00197">
    <property type="entry name" value="Kunitz_legume"/>
    <property type="match status" value="2"/>
</dbReference>
<name>A0A8X7XW63_POPTO</name>
<protein>
    <submittedName>
        <fullName evidence="2">Uncharacterized protein</fullName>
    </submittedName>
</protein>
<dbReference type="AlphaFoldDB" id="A0A8X7XW63"/>
<reference evidence="2" key="1">
    <citation type="journal article" date="2020" name="bioRxiv">
        <title>Hybrid origin of Populus tomentosa Carr. identified through genome sequencing and phylogenomic analysis.</title>
        <authorList>
            <person name="An X."/>
            <person name="Gao K."/>
            <person name="Chen Z."/>
            <person name="Li J."/>
            <person name="Yang X."/>
            <person name="Yang X."/>
            <person name="Zhou J."/>
            <person name="Guo T."/>
            <person name="Zhao T."/>
            <person name="Huang S."/>
            <person name="Miao D."/>
            <person name="Khan W.U."/>
            <person name="Rao P."/>
            <person name="Ye M."/>
            <person name="Lei B."/>
            <person name="Liao W."/>
            <person name="Wang J."/>
            <person name="Ji L."/>
            <person name="Li Y."/>
            <person name="Guo B."/>
            <person name="Mustafa N.S."/>
            <person name="Li S."/>
            <person name="Yun Q."/>
            <person name="Keller S.R."/>
            <person name="Mao J."/>
            <person name="Zhang R."/>
            <person name="Strauss S.H."/>
        </authorList>
    </citation>
    <scope>NUCLEOTIDE SEQUENCE</scope>
    <source>
        <strain evidence="2">GM15</strain>
        <tissue evidence="2">Leaf</tissue>
    </source>
</reference>
<accession>A0A8X7XW63</accession>
<organism evidence="2 3">
    <name type="scientific">Populus tomentosa</name>
    <name type="common">Chinese white poplar</name>
    <dbReference type="NCBI Taxonomy" id="118781"/>
    <lineage>
        <taxon>Eukaryota</taxon>
        <taxon>Viridiplantae</taxon>
        <taxon>Streptophyta</taxon>
        <taxon>Embryophyta</taxon>
        <taxon>Tracheophyta</taxon>
        <taxon>Spermatophyta</taxon>
        <taxon>Magnoliopsida</taxon>
        <taxon>eudicotyledons</taxon>
        <taxon>Gunneridae</taxon>
        <taxon>Pentapetalae</taxon>
        <taxon>rosids</taxon>
        <taxon>fabids</taxon>
        <taxon>Malpighiales</taxon>
        <taxon>Salicaceae</taxon>
        <taxon>Saliceae</taxon>
        <taxon>Populus</taxon>
    </lineage>
</organism>
<evidence type="ECO:0000313" key="3">
    <source>
        <dbReference type="Proteomes" id="UP000886885"/>
    </source>
</evidence>
<dbReference type="EMBL" id="JAAWWB010000037">
    <property type="protein sequence ID" value="KAG6739020.1"/>
    <property type="molecule type" value="Genomic_DNA"/>
</dbReference>
<dbReference type="PANTHER" id="PTHR33107:SF5">
    <property type="entry name" value="KUNITZ TRYPSIN INHIBITOR 5"/>
    <property type="match status" value="1"/>
</dbReference>
<dbReference type="SMART" id="SM00452">
    <property type="entry name" value="STI"/>
    <property type="match status" value="2"/>
</dbReference>
<evidence type="ECO:0000256" key="1">
    <source>
        <dbReference type="SAM" id="SignalP"/>
    </source>
</evidence>
<dbReference type="Proteomes" id="UP000886885">
    <property type="component" value="Chromosome 19A"/>
</dbReference>
<proteinExistence type="predicted"/>
<dbReference type="PROSITE" id="PS00283">
    <property type="entry name" value="SOYBEAN_KUNITZ"/>
    <property type="match status" value="1"/>
</dbReference>
<feature type="signal peptide" evidence="1">
    <location>
        <begin position="1"/>
        <end position="28"/>
    </location>
</feature>
<feature type="chain" id="PRO_5036459043" evidence="1">
    <location>
        <begin position="29"/>
        <end position="467"/>
    </location>
</feature>
<sequence>MKITNFLVLSFLLFAFTATSIFPRAVHAEAVIDAFGDEVKAGDRYIIGAASNDFAVTATSPIICNSDVVFSPMSNGLPVIFSKVVESNDSVIDEDSYLNVDFVAPSCRMAGVSTMWKIELRLTARGFVVTTGGVAGLNRFTITKYEGGNNLYQLSYCPISEPICECSCVPLGNVVNRLAPSTIPFPVVFIPSHRASKIEYKMMSLDCWSYHPEFRSLSESMWVEVSSVEPRRFRIIRRLRLLKTKLKDWIRRTLLRNESSNWSEWPELQTYKTTPCPTSIFPHAVHAQDPEAVIDVNGNEVTADARYFIGAASDDNTTTLAVSATSRIICNSDVIISSMSNGLPVTFSSPVGESGDGTVIREDSYLNVNFVAATCRMAGVSTMWKTELRPTMRGFVVTTGGVDGLNRFKITKYEGGNNLYQLSYCPISDPMCECSCACVPLGNVVDRLAPSTVPFPVVFEPVADQSS</sequence>
<comment type="caution">
    <text evidence="2">The sequence shown here is derived from an EMBL/GenBank/DDBJ whole genome shotgun (WGS) entry which is preliminary data.</text>
</comment>
<gene>
    <name evidence="2" type="ORF">POTOM_058655</name>
</gene>
<dbReference type="GO" id="GO:0004866">
    <property type="term" value="F:endopeptidase inhibitor activity"/>
    <property type="evidence" value="ECO:0007669"/>
    <property type="project" value="InterPro"/>
</dbReference>